<evidence type="ECO:0000256" key="2">
    <source>
        <dbReference type="ARBA" id="ARBA00022729"/>
    </source>
</evidence>
<dbReference type="EMBL" id="BMZD01000003">
    <property type="protein sequence ID" value="GGZ95737.1"/>
    <property type="molecule type" value="Genomic_DNA"/>
</dbReference>
<dbReference type="CDD" id="cd06339">
    <property type="entry name" value="PBP1_YraM_LppC_lipoprotein-like"/>
    <property type="match status" value="1"/>
</dbReference>
<proteinExistence type="inferred from homology"/>
<dbReference type="Proteomes" id="UP000634139">
    <property type="component" value="Unassembled WGS sequence"/>
</dbReference>
<evidence type="ECO:0000256" key="1">
    <source>
        <dbReference type="ARBA" id="ARBA00010062"/>
    </source>
</evidence>
<dbReference type="Gene3D" id="3.40.50.2300">
    <property type="match status" value="2"/>
</dbReference>
<feature type="domain" description="Leucine-binding protein" evidence="4">
    <location>
        <begin position="41"/>
        <end position="358"/>
    </location>
</feature>
<comment type="caution">
    <text evidence="5">The sequence shown here is derived from an EMBL/GenBank/DDBJ whole genome shotgun (WGS) entry which is preliminary data.</text>
</comment>
<comment type="similarity">
    <text evidence="1">Belongs to the leucine-binding protein family.</text>
</comment>
<evidence type="ECO:0000313" key="5">
    <source>
        <dbReference type="EMBL" id="GGZ95737.1"/>
    </source>
</evidence>
<dbReference type="InterPro" id="IPR028081">
    <property type="entry name" value="Leu-bd"/>
</dbReference>
<organism evidence="5 6">
    <name type="scientific">Novosphingobium arvoryzae</name>
    <dbReference type="NCBI Taxonomy" id="1256514"/>
    <lineage>
        <taxon>Bacteria</taxon>
        <taxon>Pseudomonadati</taxon>
        <taxon>Pseudomonadota</taxon>
        <taxon>Alphaproteobacteria</taxon>
        <taxon>Sphingomonadales</taxon>
        <taxon>Sphingomonadaceae</taxon>
        <taxon>Novosphingobium</taxon>
    </lineage>
</organism>
<dbReference type="SUPFAM" id="SSF53822">
    <property type="entry name" value="Periplasmic binding protein-like I"/>
    <property type="match status" value="1"/>
</dbReference>
<evidence type="ECO:0000259" key="4">
    <source>
        <dbReference type="Pfam" id="PF13458"/>
    </source>
</evidence>
<dbReference type="PANTHER" id="PTHR30483:SF6">
    <property type="entry name" value="PERIPLASMIC BINDING PROTEIN OF ABC TRANSPORTER FOR NATURAL AMINO ACIDS"/>
    <property type="match status" value="1"/>
</dbReference>
<accession>A0A918RFV6</accession>
<dbReference type="Pfam" id="PF13458">
    <property type="entry name" value="Peripla_BP_6"/>
    <property type="match status" value="1"/>
</dbReference>
<dbReference type="InterPro" id="IPR028082">
    <property type="entry name" value="Peripla_BP_I"/>
</dbReference>
<sequence length="372" mass="38443">MLGTVVLLAGCKVIPQGAPEVAPPPAPAPTDALPADQARHRIALLVPMTGPNAAVGQSIANATTMALLDTNAQTIRITTYDTFGGPAAAATKAVQDGNKLILGPVQAEDVAPIATVARAAKVPLISYTSDAAVAARDVFVMGTVPANSIDRTVRYARAKGAARFALLAPGGDYGARTSGAYAEAITAQGGTLTQTEAYDRSNTSVVSAARRLKARGGFDAVLIADGARFGALAAPQLKAPGAASPRILGTELWSGEAVIGTTPALRGAWFAAISDGRFKQFADSYKTRFEAAPYRIATFGYDSVLLAVRIARDWKPGTAFPLARLSDRGGFLGLDGPFRFAPNGVIERALEVREARAGGVVIVSPAPDKFAD</sequence>
<dbReference type="InterPro" id="IPR051010">
    <property type="entry name" value="BCAA_transport"/>
</dbReference>
<keyword evidence="3" id="KW-0029">Amino-acid transport</keyword>
<reference evidence="5" key="1">
    <citation type="journal article" date="2014" name="Int. J. Syst. Evol. Microbiol.">
        <title>Complete genome sequence of Corynebacterium casei LMG S-19264T (=DSM 44701T), isolated from a smear-ripened cheese.</title>
        <authorList>
            <consortium name="US DOE Joint Genome Institute (JGI-PGF)"/>
            <person name="Walter F."/>
            <person name="Albersmeier A."/>
            <person name="Kalinowski J."/>
            <person name="Ruckert C."/>
        </authorList>
    </citation>
    <scope>NUCLEOTIDE SEQUENCE</scope>
    <source>
        <strain evidence="5">KCTC 32422</strain>
    </source>
</reference>
<reference evidence="5" key="2">
    <citation type="submission" date="2020-09" db="EMBL/GenBank/DDBJ databases">
        <authorList>
            <person name="Sun Q."/>
            <person name="Kim S."/>
        </authorList>
    </citation>
    <scope>NUCLEOTIDE SEQUENCE</scope>
    <source>
        <strain evidence="5">KCTC 32422</strain>
    </source>
</reference>
<evidence type="ECO:0000313" key="6">
    <source>
        <dbReference type="Proteomes" id="UP000634139"/>
    </source>
</evidence>
<name>A0A918RFV6_9SPHN</name>
<keyword evidence="6" id="KW-1185">Reference proteome</keyword>
<dbReference type="GO" id="GO:0006865">
    <property type="term" value="P:amino acid transport"/>
    <property type="evidence" value="ECO:0007669"/>
    <property type="project" value="UniProtKB-KW"/>
</dbReference>
<evidence type="ECO:0000256" key="3">
    <source>
        <dbReference type="ARBA" id="ARBA00022970"/>
    </source>
</evidence>
<gene>
    <name evidence="5" type="ORF">GCM10011617_15150</name>
</gene>
<keyword evidence="3" id="KW-0813">Transport</keyword>
<dbReference type="PANTHER" id="PTHR30483">
    <property type="entry name" value="LEUCINE-SPECIFIC-BINDING PROTEIN"/>
    <property type="match status" value="1"/>
</dbReference>
<protein>
    <submittedName>
        <fullName evidence="5">Penicillin-binding protein activator</fullName>
    </submittedName>
</protein>
<dbReference type="AlphaFoldDB" id="A0A918RFV6"/>
<keyword evidence="2" id="KW-0732">Signal</keyword>